<evidence type="ECO:0000313" key="3">
    <source>
        <dbReference type="Proteomes" id="UP000198856"/>
    </source>
</evidence>
<name>A0A1G8Y3N0_9EURY</name>
<gene>
    <name evidence="2" type="ORF">SAMN05216226_11330</name>
</gene>
<protein>
    <submittedName>
        <fullName evidence="2">Uncharacterized protein</fullName>
    </submittedName>
</protein>
<reference evidence="2 3" key="1">
    <citation type="submission" date="2016-10" db="EMBL/GenBank/DDBJ databases">
        <authorList>
            <person name="de Groot N.N."/>
        </authorList>
    </citation>
    <scope>NUCLEOTIDE SEQUENCE [LARGE SCALE GENOMIC DNA]</scope>
    <source>
        <strain evidence="2 3">IBRC-M10015</strain>
    </source>
</reference>
<keyword evidence="1" id="KW-0472">Membrane</keyword>
<dbReference type="RefSeq" id="WP_176765324.1">
    <property type="nucleotide sequence ID" value="NZ_FNFC01000013.1"/>
</dbReference>
<dbReference type="AlphaFoldDB" id="A0A1G8Y3N0"/>
<organism evidence="2 3">
    <name type="scientific">Halovenus aranensis</name>
    <dbReference type="NCBI Taxonomy" id="890420"/>
    <lineage>
        <taxon>Archaea</taxon>
        <taxon>Methanobacteriati</taxon>
        <taxon>Methanobacteriota</taxon>
        <taxon>Stenosarchaea group</taxon>
        <taxon>Halobacteria</taxon>
        <taxon>Halobacteriales</taxon>
        <taxon>Haloarculaceae</taxon>
        <taxon>Halovenus</taxon>
    </lineage>
</organism>
<sequence>MALAFVTTVVTVEEAYREAAVVLQFSVISAAVTFLLVALGGEGIVFLIRNHQEVVASQLLFYILSAGLIEIRRFPSPMQLLSQRTAPSRTLEPRTNTPVCQAGLSRCG</sequence>
<keyword evidence="1" id="KW-1133">Transmembrane helix</keyword>
<accession>A0A1G8Y3N0</accession>
<feature type="transmembrane region" description="Helical" evidence="1">
    <location>
        <begin position="27"/>
        <end position="48"/>
    </location>
</feature>
<evidence type="ECO:0000256" key="1">
    <source>
        <dbReference type="SAM" id="Phobius"/>
    </source>
</evidence>
<dbReference type="EMBL" id="FNFC01000013">
    <property type="protein sequence ID" value="SDJ96725.1"/>
    <property type="molecule type" value="Genomic_DNA"/>
</dbReference>
<keyword evidence="3" id="KW-1185">Reference proteome</keyword>
<dbReference type="Proteomes" id="UP000198856">
    <property type="component" value="Unassembled WGS sequence"/>
</dbReference>
<keyword evidence="1" id="KW-0812">Transmembrane</keyword>
<evidence type="ECO:0000313" key="2">
    <source>
        <dbReference type="EMBL" id="SDJ96725.1"/>
    </source>
</evidence>
<proteinExistence type="predicted"/>
<dbReference type="STRING" id="890420.SAMN05216226_11330"/>